<gene>
    <name evidence="2" type="ORF">J2T09_002445</name>
</gene>
<accession>A0ABT9PT96</accession>
<protein>
    <submittedName>
        <fullName evidence="2">K+-transporting ATPase KdpF subunit</fullName>
    </submittedName>
</protein>
<dbReference type="Proteomes" id="UP001241472">
    <property type="component" value="Unassembled WGS sequence"/>
</dbReference>
<dbReference type="Pfam" id="PF09604">
    <property type="entry name" value="Potass_KdpF"/>
    <property type="match status" value="1"/>
</dbReference>
<dbReference type="InterPro" id="IPR011726">
    <property type="entry name" value="KdpF"/>
</dbReference>
<sequence>MPAMVSKGLTMAFDYILSGGVTVLITVYLAYALWRPERF</sequence>
<proteinExistence type="predicted"/>
<evidence type="ECO:0000313" key="2">
    <source>
        <dbReference type="EMBL" id="MDP9837688.1"/>
    </source>
</evidence>
<keyword evidence="1" id="KW-0812">Transmembrane</keyword>
<keyword evidence="1" id="KW-1133">Transmembrane helix</keyword>
<keyword evidence="3" id="KW-1185">Reference proteome</keyword>
<organism evidence="2 3">
    <name type="scientific">Neorhizobium huautlense</name>
    <dbReference type="NCBI Taxonomy" id="67774"/>
    <lineage>
        <taxon>Bacteria</taxon>
        <taxon>Pseudomonadati</taxon>
        <taxon>Pseudomonadota</taxon>
        <taxon>Alphaproteobacteria</taxon>
        <taxon>Hyphomicrobiales</taxon>
        <taxon>Rhizobiaceae</taxon>
        <taxon>Rhizobium/Agrobacterium group</taxon>
        <taxon>Neorhizobium</taxon>
    </lineage>
</organism>
<reference evidence="2 3" key="1">
    <citation type="submission" date="2023-07" db="EMBL/GenBank/DDBJ databases">
        <title>Sorghum-associated microbial communities from plants grown in Nebraska, USA.</title>
        <authorList>
            <person name="Schachtman D."/>
        </authorList>
    </citation>
    <scope>NUCLEOTIDE SEQUENCE [LARGE SCALE GENOMIC DNA]</scope>
    <source>
        <strain evidence="2 3">DS1307</strain>
    </source>
</reference>
<comment type="caution">
    <text evidence="2">The sequence shown here is derived from an EMBL/GenBank/DDBJ whole genome shotgun (WGS) entry which is preliminary data.</text>
</comment>
<evidence type="ECO:0000313" key="3">
    <source>
        <dbReference type="Proteomes" id="UP001241472"/>
    </source>
</evidence>
<keyword evidence="1" id="KW-0472">Membrane</keyword>
<name>A0ABT9PT96_9HYPH</name>
<feature type="transmembrane region" description="Helical" evidence="1">
    <location>
        <begin position="12"/>
        <end position="34"/>
    </location>
</feature>
<evidence type="ECO:0000256" key="1">
    <source>
        <dbReference type="SAM" id="Phobius"/>
    </source>
</evidence>
<dbReference type="EMBL" id="JAUSRF010000007">
    <property type="protein sequence ID" value="MDP9837688.1"/>
    <property type="molecule type" value="Genomic_DNA"/>
</dbReference>